<dbReference type="Proteomes" id="UP000639772">
    <property type="component" value="Unassembled WGS sequence"/>
</dbReference>
<proteinExistence type="predicted"/>
<organism evidence="1 2">
    <name type="scientific">Vanilla planifolia</name>
    <name type="common">Vanilla</name>
    <dbReference type="NCBI Taxonomy" id="51239"/>
    <lineage>
        <taxon>Eukaryota</taxon>
        <taxon>Viridiplantae</taxon>
        <taxon>Streptophyta</taxon>
        <taxon>Embryophyta</taxon>
        <taxon>Tracheophyta</taxon>
        <taxon>Spermatophyta</taxon>
        <taxon>Magnoliopsida</taxon>
        <taxon>Liliopsida</taxon>
        <taxon>Asparagales</taxon>
        <taxon>Orchidaceae</taxon>
        <taxon>Vanilloideae</taxon>
        <taxon>Vanilleae</taxon>
        <taxon>Vanilla</taxon>
    </lineage>
</organism>
<evidence type="ECO:0000313" key="2">
    <source>
        <dbReference type="Proteomes" id="UP000639772"/>
    </source>
</evidence>
<protein>
    <submittedName>
        <fullName evidence="1">Uncharacterized protein</fullName>
    </submittedName>
</protein>
<comment type="caution">
    <text evidence="1">The sequence shown here is derived from an EMBL/GenBank/DDBJ whole genome shotgun (WGS) entry which is preliminary data.</text>
</comment>
<dbReference type="AlphaFoldDB" id="A0A835V5I0"/>
<accession>A0A835V5I0</accession>
<sequence>MDGRNERGREGGNEDGYLRRGVEMVWGHHGCGRHASTDLSRGQHVPLLDDMMLLFFTVSDTCSPLLQFGGTFKSSTEKIL</sequence>
<dbReference type="EMBL" id="JADCNM010000005">
    <property type="protein sequence ID" value="KAG0483851.1"/>
    <property type="molecule type" value="Genomic_DNA"/>
</dbReference>
<name>A0A835V5I0_VANPL</name>
<gene>
    <name evidence="1" type="ORF">HPP92_011935</name>
</gene>
<evidence type="ECO:0000313" key="1">
    <source>
        <dbReference type="EMBL" id="KAG0483851.1"/>
    </source>
</evidence>
<reference evidence="1 2" key="1">
    <citation type="journal article" date="2020" name="Nat. Food">
        <title>A phased Vanilla planifolia genome enables genetic improvement of flavour and production.</title>
        <authorList>
            <person name="Hasing T."/>
            <person name="Tang H."/>
            <person name="Brym M."/>
            <person name="Khazi F."/>
            <person name="Huang T."/>
            <person name="Chambers A.H."/>
        </authorList>
    </citation>
    <scope>NUCLEOTIDE SEQUENCE [LARGE SCALE GENOMIC DNA]</scope>
    <source>
        <tissue evidence="1">Leaf</tissue>
    </source>
</reference>